<accession>A0A285S0V3</accession>
<dbReference type="RefSeq" id="WP_097072403.1">
    <property type="nucleotide sequence ID" value="NZ_OBMQ01000002.1"/>
</dbReference>
<keyword evidence="2" id="KW-1185">Reference proteome</keyword>
<proteinExistence type="predicted"/>
<protein>
    <recommendedName>
        <fullName evidence="3">DUF4303 domain-containing protein</fullName>
    </recommendedName>
</protein>
<dbReference type="OrthoDB" id="2603950at2"/>
<gene>
    <name evidence="1" type="ORF">SAMN05880501_10235</name>
</gene>
<dbReference type="Proteomes" id="UP000219636">
    <property type="component" value="Unassembled WGS sequence"/>
</dbReference>
<name>A0A285S0V3_9BACL</name>
<reference evidence="2" key="1">
    <citation type="submission" date="2017-08" db="EMBL/GenBank/DDBJ databases">
        <authorList>
            <person name="Varghese N."/>
            <person name="Submissions S."/>
        </authorList>
    </citation>
    <scope>NUCLEOTIDE SEQUENCE [LARGE SCALE GENOMIC DNA]</scope>
    <source>
        <strain evidence="2">JC22</strain>
    </source>
</reference>
<evidence type="ECO:0008006" key="3">
    <source>
        <dbReference type="Google" id="ProtNLM"/>
    </source>
</evidence>
<organism evidence="1 2">
    <name type="scientific">Ureibacillus xyleni</name>
    <dbReference type="NCBI Taxonomy" id="614648"/>
    <lineage>
        <taxon>Bacteria</taxon>
        <taxon>Bacillati</taxon>
        <taxon>Bacillota</taxon>
        <taxon>Bacilli</taxon>
        <taxon>Bacillales</taxon>
        <taxon>Caryophanaceae</taxon>
        <taxon>Ureibacillus</taxon>
    </lineage>
</organism>
<dbReference type="AlphaFoldDB" id="A0A285S0V3"/>
<sequence length="174" mass="20143">MDKKSLMNDLKQIVLKEVPNAVKKVKLDKGDKICYISLIGTDYEPVLGLIQFGIESYRNEIIKSVGIDDKWSIWNTGEMPVEYQTVIDGDNFAEKQEQLVKDFGDDWENLWDECQRLRFEVAQQLNSYNWSEILTITEDFVVFSDWESIDVANGDLESSIPKEKLEIIKAKNLI</sequence>
<dbReference type="EMBL" id="OBMQ01000002">
    <property type="protein sequence ID" value="SOB98514.1"/>
    <property type="molecule type" value="Genomic_DNA"/>
</dbReference>
<evidence type="ECO:0000313" key="2">
    <source>
        <dbReference type="Proteomes" id="UP000219636"/>
    </source>
</evidence>
<evidence type="ECO:0000313" key="1">
    <source>
        <dbReference type="EMBL" id="SOB98514.1"/>
    </source>
</evidence>